<gene>
    <name evidence="1" type="ORF">CEW88_04830</name>
</gene>
<dbReference type="RefSeq" id="WP_108964932.1">
    <property type="nucleotide sequence ID" value="NZ_CP022189.1"/>
</dbReference>
<dbReference type="InterPro" id="IPR021505">
    <property type="entry name" value="Phage_B3_Orf6"/>
</dbReference>
<sequence length="206" mass="22592">MTAQPTIPEGYMKNGRGELIPEAKVKPEDKLEDDLVRRMAALARSTSGELAKLKALAMGEAEAFQAEVASLYGAIKGGAKGNMTLRSFDGSLELQVAVSEHITFGPQLKAAKELIDNCIERWAQHSDDNLRVIVLDAFQVNKAGRIDTQRVLGLRRLSIEDAEWKRAMDAISDAVRVSGSKTYVRFYEIDPETGDRSPISLDLASV</sequence>
<organism evidence="1 2">
    <name type="scientific">Alloyangia pacifica</name>
    <dbReference type="NCBI Taxonomy" id="311180"/>
    <lineage>
        <taxon>Bacteria</taxon>
        <taxon>Pseudomonadati</taxon>
        <taxon>Pseudomonadota</taxon>
        <taxon>Alphaproteobacteria</taxon>
        <taxon>Rhodobacterales</taxon>
        <taxon>Roseobacteraceae</taxon>
        <taxon>Alloyangia</taxon>
    </lineage>
</organism>
<reference evidence="1 2" key="1">
    <citation type="submission" date="2017-06" db="EMBL/GenBank/DDBJ databases">
        <title>Yangia sp. YSBP01 complete genome sequence.</title>
        <authorList>
            <person name="Woo J.-H."/>
            <person name="Kim H.-S."/>
        </authorList>
    </citation>
    <scope>NUCLEOTIDE SEQUENCE [LARGE SCALE GENOMIC DNA]</scope>
    <source>
        <strain evidence="1 2">YSBP01</strain>
    </source>
</reference>
<name>A0A2U8HEE2_9RHOB</name>
<evidence type="ECO:0000313" key="1">
    <source>
        <dbReference type="EMBL" id="AWI83045.1"/>
    </source>
</evidence>
<proteinExistence type="predicted"/>
<dbReference type="KEGG" id="ypac:CEW88_04830"/>
<dbReference type="Proteomes" id="UP000244915">
    <property type="component" value="Chromosome 1"/>
</dbReference>
<dbReference type="OrthoDB" id="7554786at2"/>
<accession>A0A2U8HEE2</accession>
<dbReference type="AlphaFoldDB" id="A0A2U8HEE2"/>
<evidence type="ECO:0000313" key="2">
    <source>
        <dbReference type="Proteomes" id="UP000244915"/>
    </source>
</evidence>
<dbReference type="EMBL" id="CP022189">
    <property type="protein sequence ID" value="AWI83045.1"/>
    <property type="molecule type" value="Genomic_DNA"/>
</dbReference>
<protein>
    <submittedName>
        <fullName evidence="1">Sulfate transporter</fullName>
    </submittedName>
</protein>
<dbReference type="Pfam" id="PF11363">
    <property type="entry name" value="DUF3164"/>
    <property type="match status" value="1"/>
</dbReference>